<dbReference type="Proteomes" id="UP000056090">
    <property type="component" value="Chromosome"/>
</dbReference>
<keyword evidence="1" id="KW-0378">Hydrolase</keyword>
<sequence>MTIQDRIKTRVKRSKRSVFLRSDFKDIADYDQVGRGLRSLAREGVLMKIGYGLYARARVNRITGKLMPDNAAGADGVLIEAMERLDVGYKFDDLSNMNFLGQSTQIPASVKIVPTDPRFTRKISVGKQRVNEAR</sequence>
<dbReference type="RefSeq" id="WP_044057418.1">
    <property type="nucleotide sequence ID" value="NZ_CBCSKJ010000003.1"/>
</dbReference>
<dbReference type="InterPro" id="IPR045738">
    <property type="entry name" value="DUF6088"/>
</dbReference>
<dbReference type="KEGG" id="aal:EP13_11835"/>
<organism evidence="1 2">
    <name type="scientific">Alteromonas australica</name>
    <dbReference type="NCBI Taxonomy" id="589873"/>
    <lineage>
        <taxon>Bacteria</taxon>
        <taxon>Pseudomonadati</taxon>
        <taxon>Pseudomonadota</taxon>
        <taxon>Gammaproteobacteria</taxon>
        <taxon>Alteromonadales</taxon>
        <taxon>Alteromonadaceae</taxon>
        <taxon>Alteromonas/Salinimonas group</taxon>
        <taxon>Alteromonas</taxon>
    </lineage>
</organism>
<proteinExistence type="predicted"/>
<gene>
    <name evidence="1" type="ORF">EP13_11835</name>
</gene>
<dbReference type="EMBL" id="CP008849">
    <property type="protein sequence ID" value="AIF99317.1"/>
    <property type="molecule type" value="Genomic_DNA"/>
</dbReference>
<evidence type="ECO:0000313" key="2">
    <source>
        <dbReference type="Proteomes" id="UP000056090"/>
    </source>
</evidence>
<dbReference type="eggNOG" id="ENOG50330M2">
    <property type="taxonomic scope" value="Bacteria"/>
</dbReference>
<dbReference type="GO" id="GO:0016787">
    <property type="term" value="F:hydrolase activity"/>
    <property type="evidence" value="ECO:0007669"/>
    <property type="project" value="UniProtKB-KW"/>
</dbReference>
<keyword evidence="2" id="KW-1185">Reference proteome</keyword>
<name>A0A075P7P9_9ALTE</name>
<reference evidence="1 2" key="1">
    <citation type="submission" date="2014-06" db="EMBL/GenBank/DDBJ databases">
        <title>Genomes of Alteromonas australica, a world apart.</title>
        <authorList>
            <person name="Gonzaga A."/>
            <person name="Lopez-Perez M."/>
            <person name="Rodriguez-Valera F."/>
        </authorList>
    </citation>
    <scope>NUCLEOTIDE SEQUENCE [LARGE SCALE GENOMIC DNA]</scope>
    <source>
        <strain evidence="1 2">H 17</strain>
    </source>
</reference>
<dbReference type="GeneID" id="78255592"/>
<protein>
    <submittedName>
        <fullName evidence="1">S-adenosylhomocysteine hydrolase</fullName>
    </submittedName>
</protein>
<dbReference type="Pfam" id="PF19570">
    <property type="entry name" value="DUF6088"/>
    <property type="match status" value="1"/>
</dbReference>
<accession>A0A075P7P9</accession>
<evidence type="ECO:0000313" key="1">
    <source>
        <dbReference type="EMBL" id="AIF99317.1"/>
    </source>
</evidence>
<dbReference type="AlphaFoldDB" id="A0A075P7P9"/>